<evidence type="ECO:0000256" key="7">
    <source>
        <dbReference type="ARBA" id="ARBA00022737"/>
    </source>
</evidence>
<keyword evidence="6" id="KW-0808">Transferase</keyword>
<evidence type="ECO:0000256" key="10">
    <source>
        <dbReference type="ARBA" id="ARBA00041392"/>
    </source>
</evidence>
<dbReference type="GO" id="GO:0005953">
    <property type="term" value="C:CAAX-protein geranylgeranyltransferase complex"/>
    <property type="evidence" value="ECO:0007669"/>
    <property type="project" value="TreeGrafter"/>
</dbReference>
<evidence type="ECO:0000313" key="15">
    <source>
        <dbReference type="Ensembl" id="ENSACLP00000082189.1"/>
    </source>
</evidence>
<keyword evidence="8" id="KW-0460">Magnesium</keyword>
<reference evidence="15" key="2">
    <citation type="submission" date="2025-08" db="UniProtKB">
        <authorList>
            <consortium name="Ensembl"/>
        </authorList>
    </citation>
    <scope>IDENTIFICATION</scope>
</reference>
<dbReference type="Ensembl" id="ENSACLT00000056990.1">
    <property type="protein sequence ID" value="ENSACLP00000082189.1"/>
    <property type="gene ID" value="ENSACLG00000022355.2"/>
</dbReference>
<protein>
    <recommendedName>
        <fullName evidence="9">Protein farnesyltransferase/geranylgeranyltransferase type-1 subunit alpha</fullName>
        <ecNumber evidence="4">2.5.1.58</ecNumber>
        <ecNumber evidence="3">2.5.1.59</ecNumber>
    </recommendedName>
    <alternativeName>
        <fullName evidence="12">CAAX farnesyltransferase subunit alpha</fullName>
    </alternativeName>
    <alternativeName>
        <fullName evidence="11">FTase-alpha</fullName>
    </alternativeName>
    <alternativeName>
        <fullName evidence="10">Ras proteins prenyltransferase subunit alpha</fullName>
    </alternativeName>
    <alternativeName>
        <fullName evidence="13">Type I protein geranyl-geranyltransferase subunit alpha</fullName>
    </alternativeName>
</protein>
<dbReference type="Gene3D" id="1.25.40.120">
    <property type="entry name" value="Protein prenylyltransferase"/>
    <property type="match status" value="1"/>
</dbReference>
<evidence type="ECO:0000256" key="11">
    <source>
        <dbReference type="ARBA" id="ARBA00042436"/>
    </source>
</evidence>
<keyword evidence="5" id="KW-0637">Prenyltransferase</keyword>
<evidence type="ECO:0000256" key="6">
    <source>
        <dbReference type="ARBA" id="ARBA00022679"/>
    </source>
</evidence>
<evidence type="ECO:0000313" key="16">
    <source>
        <dbReference type="Proteomes" id="UP000265100"/>
    </source>
</evidence>
<evidence type="ECO:0000256" key="8">
    <source>
        <dbReference type="ARBA" id="ARBA00022842"/>
    </source>
</evidence>
<dbReference type="EC" id="2.5.1.58" evidence="4"/>
<evidence type="ECO:0000256" key="4">
    <source>
        <dbReference type="ARBA" id="ARBA00012702"/>
    </source>
</evidence>
<dbReference type="GeneTree" id="ENSGT00550000074935"/>
<comment type="cofactor">
    <cofactor evidence="1">
        <name>Mg(2+)</name>
        <dbReference type="ChEBI" id="CHEBI:18420"/>
    </cofactor>
</comment>
<organism evidence="15 16">
    <name type="scientific">Astatotilapia calliptera</name>
    <name type="common">Eastern happy</name>
    <name type="synonym">Chromis callipterus</name>
    <dbReference type="NCBI Taxonomy" id="8154"/>
    <lineage>
        <taxon>Eukaryota</taxon>
        <taxon>Metazoa</taxon>
        <taxon>Chordata</taxon>
        <taxon>Craniata</taxon>
        <taxon>Vertebrata</taxon>
        <taxon>Euteleostomi</taxon>
        <taxon>Actinopterygii</taxon>
        <taxon>Neopterygii</taxon>
        <taxon>Teleostei</taxon>
        <taxon>Neoteleostei</taxon>
        <taxon>Acanthomorphata</taxon>
        <taxon>Ovalentaria</taxon>
        <taxon>Cichlomorphae</taxon>
        <taxon>Cichliformes</taxon>
        <taxon>Cichlidae</taxon>
        <taxon>African cichlids</taxon>
        <taxon>Pseudocrenilabrinae</taxon>
        <taxon>Haplochromini</taxon>
        <taxon>Astatotilapia</taxon>
    </lineage>
</organism>
<dbReference type="PANTHER" id="PTHR11129:SF1">
    <property type="entry name" value="PROTEIN FARNESYLTRANSFERASE_GERANYLGERANYLTRANSFERASE TYPE-1 SUBUNIT ALPHA"/>
    <property type="match status" value="1"/>
</dbReference>
<dbReference type="Pfam" id="PF01239">
    <property type="entry name" value="PPTA"/>
    <property type="match status" value="4"/>
</dbReference>
<evidence type="ECO:0000256" key="3">
    <source>
        <dbReference type="ARBA" id="ARBA00012700"/>
    </source>
</evidence>
<dbReference type="PANTHER" id="PTHR11129">
    <property type="entry name" value="PROTEIN FARNESYLTRANSFERASE ALPHA SUBUNIT/RAB GERANYLGERANYL TRANSFERASE ALPHA SUBUNIT"/>
    <property type="match status" value="1"/>
</dbReference>
<gene>
    <name evidence="15" type="primary">FNTA</name>
</gene>
<evidence type="ECO:0000256" key="9">
    <source>
        <dbReference type="ARBA" id="ARBA00040965"/>
    </source>
</evidence>
<sequence>MSDIEETVESVQVNEDKEFDVEVEEHIEDEFAVDPTRYIFYRDRKEWADLEPVPQDDGPNPVVKIAYSEKFSDVYDYFRALLKNDEKTERAFALTADAIDLNAANYTVWHYRRVLLQALSKDLKEEMKYITNIIEEQPKNYQVWHHRRMVVEWLNDPSEELQFIADILSQDAKNYHAWQHRQWVIQEYKLWDNELEFVENLLEEDVRNNSAWNQRHFVISHTTGFSDPAVVEREIQMLQDRGLSSQPGLLERVLELKETHCSPYLLAFLFDCYEDALENIAQKEKVEEEEQKETLRKALEICQLLAQEKDTIRKEYWEFLGRSLRNKYGNGTLSDEPMAENPEPSISASQSQEAS</sequence>
<dbReference type="GO" id="GO:0004662">
    <property type="term" value="F:CAAX-protein geranylgeranyltransferase activity"/>
    <property type="evidence" value="ECO:0007669"/>
    <property type="project" value="UniProtKB-EC"/>
</dbReference>
<dbReference type="SUPFAM" id="SSF48439">
    <property type="entry name" value="Protein prenylyltransferase"/>
    <property type="match status" value="1"/>
</dbReference>
<evidence type="ECO:0000256" key="14">
    <source>
        <dbReference type="SAM" id="MobiDB-lite"/>
    </source>
</evidence>
<keyword evidence="16" id="KW-1185">Reference proteome</keyword>
<proteinExistence type="inferred from homology"/>
<feature type="region of interest" description="Disordered" evidence="14">
    <location>
        <begin position="330"/>
        <end position="355"/>
    </location>
</feature>
<evidence type="ECO:0000256" key="2">
    <source>
        <dbReference type="ARBA" id="ARBA00006734"/>
    </source>
</evidence>
<evidence type="ECO:0000256" key="12">
    <source>
        <dbReference type="ARBA" id="ARBA00043086"/>
    </source>
</evidence>
<feature type="compositionally biased region" description="Polar residues" evidence="14">
    <location>
        <begin position="344"/>
        <end position="355"/>
    </location>
</feature>
<accession>A0AAX7VKC7</accession>
<dbReference type="EC" id="2.5.1.59" evidence="3"/>
<dbReference type="PROSITE" id="PS51147">
    <property type="entry name" value="PFTA"/>
    <property type="match status" value="4"/>
</dbReference>
<comment type="similarity">
    <text evidence="2">Belongs to the protein prenyltransferase subunit alpha family.</text>
</comment>
<keyword evidence="7" id="KW-0677">Repeat</keyword>
<name>A0AAX7VKC7_ASTCA</name>
<reference evidence="15" key="3">
    <citation type="submission" date="2025-09" db="UniProtKB">
        <authorList>
            <consortium name="Ensembl"/>
        </authorList>
    </citation>
    <scope>IDENTIFICATION</scope>
</reference>
<evidence type="ECO:0000256" key="13">
    <source>
        <dbReference type="ARBA" id="ARBA00043219"/>
    </source>
</evidence>
<reference evidence="15" key="1">
    <citation type="submission" date="2018-05" db="EMBL/GenBank/DDBJ databases">
        <authorList>
            <person name="Datahose"/>
        </authorList>
    </citation>
    <scope>NUCLEOTIDE SEQUENCE</scope>
</reference>
<dbReference type="GO" id="GO:0004660">
    <property type="term" value="F:protein farnesyltransferase activity"/>
    <property type="evidence" value="ECO:0007669"/>
    <property type="project" value="UniProtKB-EC"/>
</dbReference>
<dbReference type="Proteomes" id="UP000265100">
    <property type="component" value="Chromosome 2"/>
</dbReference>
<dbReference type="InterPro" id="IPR002088">
    <property type="entry name" value="Prenyl_trans_a"/>
</dbReference>
<dbReference type="GO" id="GO:0005965">
    <property type="term" value="C:protein farnesyltransferase complex"/>
    <property type="evidence" value="ECO:0007669"/>
    <property type="project" value="TreeGrafter"/>
</dbReference>
<evidence type="ECO:0000256" key="5">
    <source>
        <dbReference type="ARBA" id="ARBA00022602"/>
    </source>
</evidence>
<dbReference type="AlphaFoldDB" id="A0AAX7VKC7"/>
<evidence type="ECO:0000256" key="1">
    <source>
        <dbReference type="ARBA" id="ARBA00001946"/>
    </source>
</evidence>